<evidence type="ECO:0000256" key="10">
    <source>
        <dbReference type="ARBA" id="ARBA00022989"/>
    </source>
</evidence>
<dbReference type="eggNOG" id="COG2010">
    <property type="taxonomic scope" value="Bacteria"/>
</dbReference>
<evidence type="ECO:0000256" key="16">
    <source>
        <dbReference type="SAM" id="Phobius"/>
    </source>
</evidence>
<dbReference type="KEGG" id="pre:PCA10_26630"/>
<dbReference type="AlphaFoldDB" id="S6AIX5"/>
<dbReference type="SUPFAM" id="SSF49503">
    <property type="entry name" value="Cupredoxins"/>
    <property type="match status" value="1"/>
</dbReference>
<name>S6AIX5_METRE</name>
<gene>
    <name evidence="19" type="primary">coxM</name>
    <name evidence="19" type="ORF">PCA10_26630</name>
</gene>
<dbReference type="Pfam" id="PF00116">
    <property type="entry name" value="COX2"/>
    <property type="match status" value="1"/>
</dbReference>
<keyword evidence="11 15" id="KW-0408">Iron</keyword>
<keyword evidence="8" id="KW-1278">Translocase</keyword>
<proteinExistence type="inferred from homology"/>
<evidence type="ECO:0000256" key="1">
    <source>
        <dbReference type="ARBA" id="ARBA00004141"/>
    </source>
</evidence>
<dbReference type="InterPro" id="IPR001505">
    <property type="entry name" value="Copper_CuA"/>
</dbReference>
<evidence type="ECO:0000259" key="18">
    <source>
        <dbReference type="PROSITE" id="PS51007"/>
    </source>
</evidence>
<dbReference type="InterPro" id="IPR008972">
    <property type="entry name" value="Cupredoxin"/>
</dbReference>
<feature type="transmembrane region" description="Helical" evidence="16">
    <location>
        <begin position="83"/>
        <end position="104"/>
    </location>
</feature>
<dbReference type="SUPFAM" id="SSF81464">
    <property type="entry name" value="Cytochrome c oxidase subunit II-like, transmembrane region"/>
    <property type="match status" value="1"/>
</dbReference>
<dbReference type="Proteomes" id="UP000015503">
    <property type="component" value="Chromosome"/>
</dbReference>
<feature type="domain" description="Cytochrome oxidase subunit II copper A binding" evidence="17">
    <location>
        <begin position="112"/>
        <end position="254"/>
    </location>
</feature>
<dbReference type="Gene3D" id="2.60.40.420">
    <property type="entry name" value="Cupredoxins - blue copper proteins"/>
    <property type="match status" value="1"/>
</dbReference>
<evidence type="ECO:0000256" key="11">
    <source>
        <dbReference type="ARBA" id="ARBA00023004"/>
    </source>
</evidence>
<evidence type="ECO:0000256" key="2">
    <source>
        <dbReference type="ARBA" id="ARBA00007866"/>
    </source>
</evidence>
<evidence type="ECO:0000256" key="13">
    <source>
        <dbReference type="ARBA" id="ARBA00023136"/>
    </source>
</evidence>
<evidence type="ECO:0000313" key="20">
    <source>
        <dbReference type="Proteomes" id="UP000015503"/>
    </source>
</evidence>
<comment type="similarity">
    <text evidence="2">Belongs to the cytochrome c oxidase subunit 2 family.</text>
</comment>
<evidence type="ECO:0000256" key="6">
    <source>
        <dbReference type="ARBA" id="ARBA00022692"/>
    </source>
</evidence>
<accession>S6AIX5</accession>
<evidence type="ECO:0000256" key="3">
    <source>
        <dbReference type="ARBA" id="ARBA00012949"/>
    </source>
</evidence>
<keyword evidence="5 15" id="KW-0349">Heme</keyword>
<dbReference type="CDD" id="cd13919">
    <property type="entry name" value="CuRO_HCO_II_like_5"/>
    <property type="match status" value="1"/>
</dbReference>
<dbReference type="PANTHER" id="PTHR22888:SF9">
    <property type="entry name" value="CYTOCHROME C OXIDASE SUBUNIT 2"/>
    <property type="match status" value="1"/>
</dbReference>
<keyword evidence="7 15" id="KW-0479">Metal-binding</keyword>
<dbReference type="GO" id="GO:0016020">
    <property type="term" value="C:membrane"/>
    <property type="evidence" value="ECO:0007669"/>
    <property type="project" value="UniProtKB-SubCell"/>
</dbReference>
<dbReference type="PROSITE" id="PS00078">
    <property type="entry name" value="COX2"/>
    <property type="match status" value="1"/>
</dbReference>
<dbReference type="HOGENOM" id="CLU_036876_1_0_6"/>
<protein>
    <recommendedName>
        <fullName evidence="3">cytochrome-c oxidase</fullName>
        <ecNumber evidence="3">7.1.1.9</ecNumber>
    </recommendedName>
</protein>
<dbReference type="InterPro" id="IPR036909">
    <property type="entry name" value="Cyt_c-like_dom_sf"/>
</dbReference>
<evidence type="ECO:0000259" key="17">
    <source>
        <dbReference type="PROSITE" id="PS50857"/>
    </source>
</evidence>
<dbReference type="InterPro" id="IPR045187">
    <property type="entry name" value="CcO_II"/>
</dbReference>
<dbReference type="EMBL" id="AP013068">
    <property type="protein sequence ID" value="BAN48395.1"/>
    <property type="molecule type" value="Genomic_DNA"/>
</dbReference>
<feature type="domain" description="Cytochrome c" evidence="18">
    <location>
        <begin position="375"/>
        <end position="468"/>
    </location>
</feature>
<dbReference type="Gene3D" id="1.10.287.90">
    <property type="match status" value="1"/>
</dbReference>
<dbReference type="PATRIC" id="fig|1245471.3.peg.2696"/>
<keyword evidence="6 16" id="KW-0812">Transmembrane</keyword>
<evidence type="ECO:0000256" key="9">
    <source>
        <dbReference type="ARBA" id="ARBA00022982"/>
    </source>
</evidence>
<dbReference type="SUPFAM" id="SSF46626">
    <property type="entry name" value="Cytochrome c"/>
    <property type="match status" value="2"/>
</dbReference>
<feature type="domain" description="Cytochrome c" evidence="18">
    <location>
        <begin position="272"/>
        <end position="365"/>
    </location>
</feature>
<dbReference type="PANTHER" id="PTHR22888">
    <property type="entry name" value="CYTOCHROME C OXIDASE, SUBUNIT II"/>
    <property type="match status" value="1"/>
</dbReference>
<dbReference type="GO" id="GO:0020037">
    <property type="term" value="F:heme binding"/>
    <property type="evidence" value="ECO:0007669"/>
    <property type="project" value="InterPro"/>
</dbReference>
<keyword evidence="20" id="KW-1185">Reference proteome</keyword>
<dbReference type="Pfam" id="PF00034">
    <property type="entry name" value="Cytochrom_C"/>
    <property type="match status" value="2"/>
</dbReference>
<dbReference type="PROSITE" id="PS50857">
    <property type="entry name" value="COX2_CUA"/>
    <property type="match status" value="1"/>
</dbReference>
<dbReference type="GO" id="GO:0004129">
    <property type="term" value="F:cytochrome-c oxidase activity"/>
    <property type="evidence" value="ECO:0007669"/>
    <property type="project" value="UniProtKB-EC"/>
</dbReference>
<dbReference type="PROSITE" id="PS51007">
    <property type="entry name" value="CYTC"/>
    <property type="match status" value="2"/>
</dbReference>
<sequence>MAFAIILVIIAVASVLFHLLAPWHLTPAASNWGSIDTTLLITLLITGVFFVAIVGFMVVALIRFRHREGRRAAYEPENHKLEWWLTVVTSLGIIGMLAPGLVVYSDFVRVPQDAYPLEVVAQQWQWAFRFPGADGQLGRADVKWVNGGNPLGLDPDDPLGQDDVLIRNNEVRLPLDRPVKVLLRSKDVLHNFYIPQIRGKMDMVPGMVSHFWFTPTVAGKYEILCAEFCGVGHFNMRGTLLMEPPEVFDQWLAAQPTFAQTLAAVAKPDQGGLIEKGRQLAESHGCRACHSLDGSASLGPGWKDLFGREEKLADGSSVTVDDAYLRQSILDPKARLVQGYPPVMVPYTFNQDELAALVAYIQSLSAAGQGASGGDAVSQGQRLAESLGCLACHSLDGSKGIGPSWQGLYGKHETLADGSQVEVDDAYLKASVLQPAAQLVQGFAPVMPAFTPSDAELDALIAFIRSRANPDATEKEPAP</sequence>
<dbReference type="EC" id="7.1.1.9" evidence="3"/>
<dbReference type="GO" id="GO:0042773">
    <property type="term" value="P:ATP synthesis coupled electron transport"/>
    <property type="evidence" value="ECO:0007669"/>
    <property type="project" value="TreeGrafter"/>
</dbReference>
<keyword evidence="12" id="KW-0186">Copper</keyword>
<evidence type="ECO:0000256" key="15">
    <source>
        <dbReference type="PROSITE-ProRule" id="PRU00433"/>
    </source>
</evidence>
<organism evidence="19 20">
    <name type="scientific">Metapseudomonas resinovorans NBRC 106553</name>
    <dbReference type="NCBI Taxonomy" id="1245471"/>
    <lineage>
        <taxon>Bacteria</taxon>
        <taxon>Pseudomonadati</taxon>
        <taxon>Pseudomonadota</taxon>
        <taxon>Gammaproteobacteria</taxon>
        <taxon>Pseudomonadales</taxon>
        <taxon>Pseudomonadaceae</taxon>
        <taxon>Metapseudomonas</taxon>
    </lineage>
</organism>
<feature type="transmembrane region" description="Helical" evidence="16">
    <location>
        <begin position="38"/>
        <end position="62"/>
    </location>
</feature>
<dbReference type="GO" id="GO:0005507">
    <property type="term" value="F:copper ion binding"/>
    <property type="evidence" value="ECO:0007669"/>
    <property type="project" value="InterPro"/>
</dbReference>
<evidence type="ECO:0000256" key="4">
    <source>
        <dbReference type="ARBA" id="ARBA00022448"/>
    </source>
</evidence>
<comment type="subcellular location">
    <subcellularLocation>
        <location evidence="1">Membrane</location>
        <topology evidence="1">Multi-pass membrane protein</topology>
    </subcellularLocation>
</comment>
<evidence type="ECO:0000256" key="7">
    <source>
        <dbReference type="ARBA" id="ARBA00022723"/>
    </source>
</evidence>
<evidence type="ECO:0000256" key="5">
    <source>
        <dbReference type="ARBA" id="ARBA00022617"/>
    </source>
</evidence>
<evidence type="ECO:0000256" key="14">
    <source>
        <dbReference type="ARBA" id="ARBA00047816"/>
    </source>
</evidence>
<keyword evidence="10 16" id="KW-1133">Transmembrane helix</keyword>
<dbReference type="Gene3D" id="1.10.760.10">
    <property type="entry name" value="Cytochrome c-like domain"/>
    <property type="match status" value="2"/>
</dbReference>
<keyword evidence="13 16" id="KW-0472">Membrane</keyword>
<dbReference type="eggNOG" id="COG1622">
    <property type="taxonomic scope" value="Bacteria"/>
</dbReference>
<evidence type="ECO:0000256" key="12">
    <source>
        <dbReference type="ARBA" id="ARBA00023008"/>
    </source>
</evidence>
<dbReference type="RefSeq" id="WP_016492589.1">
    <property type="nucleotide sequence ID" value="NC_021499.1"/>
</dbReference>
<dbReference type="STRING" id="1245471.PCA10_26630"/>
<keyword evidence="4" id="KW-0813">Transport</keyword>
<comment type="catalytic activity">
    <reaction evidence="14">
        <text>4 Fe(II)-[cytochrome c] + O2 + 8 H(+)(in) = 4 Fe(III)-[cytochrome c] + 2 H2O + 4 H(+)(out)</text>
        <dbReference type="Rhea" id="RHEA:11436"/>
        <dbReference type="Rhea" id="RHEA-COMP:10350"/>
        <dbReference type="Rhea" id="RHEA-COMP:14399"/>
        <dbReference type="ChEBI" id="CHEBI:15377"/>
        <dbReference type="ChEBI" id="CHEBI:15378"/>
        <dbReference type="ChEBI" id="CHEBI:15379"/>
        <dbReference type="ChEBI" id="CHEBI:29033"/>
        <dbReference type="ChEBI" id="CHEBI:29034"/>
        <dbReference type="EC" id="7.1.1.9"/>
    </reaction>
</comment>
<evidence type="ECO:0000313" key="19">
    <source>
        <dbReference type="EMBL" id="BAN48395.1"/>
    </source>
</evidence>
<dbReference type="InterPro" id="IPR002429">
    <property type="entry name" value="CcO_II-like_C"/>
</dbReference>
<dbReference type="InterPro" id="IPR036257">
    <property type="entry name" value="Cyt_c_oxidase_su2_TM_sf"/>
</dbReference>
<dbReference type="InterPro" id="IPR009056">
    <property type="entry name" value="Cyt_c-like_dom"/>
</dbReference>
<keyword evidence="9" id="KW-0249">Electron transport</keyword>
<dbReference type="OrthoDB" id="9773456at2"/>
<evidence type="ECO:0000256" key="8">
    <source>
        <dbReference type="ARBA" id="ARBA00022967"/>
    </source>
</evidence>
<reference evidence="19 20" key="1">
    <citation type="journal article" date="2013" name="Genome Announc.">
        <title>Complete Genome Sequence of the Carbazole Degrader Pseudomonas resinovorans Strain CA10 (NBRC 106553).</title>
        <authorList>
            <person name="Shintani M."/>
            <person name="Hosoyama A."/>
            <person name="Ohji S."/>
            <person name="Tsuchikane K."/>
            <person name="Takarada H."/>
            <person name="Yamazoe A."/>
            <person name="Fujita N."/>
            <person name="Nojiri H."/>
        </authorList>
    </citation>
    <scope>NUCLEOTIDE SEQUENCE [LARGE SCALE GENOMIC DNA]</scope>
    <source>
        <strain evidence="19 20">NBRC 106553</strain>
    </source>
</reference>